<evidence type="ECO:0000313" key="1">
    <source>
        <dbReference type="EMBL" id="TXX66315.1"/>
    </source>
</evidence>
<reference evidence="1 2" key="1">
    <citation type="submission" date="2019-06" db="EMBL/GenBank/DDBJ databases">
        <title>Vibrio cholerae phylogeny based on whole-genome sequencing reveals genetic diversity and population strucutre.</title>
        <authorList>
            <person name="Zhiqiu Y."/>
            <person name="Bin L."/>
            <person name="Lingyan J."/>
        </authorList>
    </citation>
    <scope>NUCLEOTIDE SEQUENCE [LARGE SCALE GENOMIC DNA]</scope>
    <source>
        <strain evidence="1 2">N2814</strain>
    </source>
</reference>
<organism evidence="1 2">
    <name type="scientific">Vibrio cholerae</name>
    <dbReference type="NCBI Taxonomy" id="666"/>
    <lineage>
        <taxon>Bacteria</taxon>
        <taxon>Pseudomonadati</taxon>
        <taxon>Pseudomonadota</taxon>
        <taxon>Gammaproteobacteria</taxon>
        <taxon>Vibrionales</taxon>
        <taxon>Vibrionaceae</taxon>
        <taxon>Vibrio</taxon>
    </lineage>
</organism>
<dbReference type="EMBL" id="VSIJ01000020">
    <property type="protein sequence ID" value="TXX66315.1"/>
    <property type="molecule type" value="Genomic_DNA"/>
</dbReference>
<feature type="non-terminal residue" evidence="1">
    <location>
        <position position="43"/>
    </location>
</feature>
<accession>A0ABD7SNN1</accession>
<dbReference type="AlphaFoldDB" id="A0ABD7SNN1"/>
<name>A0ABD7SNN1_VIBCL</name>
<proteinExistence type="predicted"/>
<comment type="caution">
    <text evidence="1">The sequence shown here is derived from an EMBL/GenBank/DDBJ whole genome shotgun (WGS) entry which is preliminary data.</text>
</comment>
<evidence type="ECO:0000313" key="2">
    <source>
        <dbReference type="Proteomes" id="UP000323819"/>
    </source>
</evidence>
<protein>
    <submittedName>
        <fullName evidence="1">Cell filamentation protein Fic</fullName>
    </submittedName>
</protein>
<sequence>MSLMSYQPPYTITNQILSLVAQISECLGRLSVNCASPRELKLR</sequence>
<gene>
    <name evidence="1" type="ORF">FXF03_06690</name>
</gene>
<dbReference type="Proteomes" id="UP000323819">
    <property type="component" value="Unassembled WGS sequence"/>
</dbReference>